<evidence type="ECO:0000259" key="5">
    <source>
        <dbReference type="SMART" id="SM00534"/>
    </source>
</evidence>
<proteinExistence type="predicted"/>
<dbReference type="InterPro" id="IPR036187">
    <property type="entry name" value="DNA_mismatch_repair_MutS_sf"/>
</dbReference>
<accession>A0A845QU05</accession>
<dbReference type="GO" id="GO:0005829">
    <property type="term" value="C:cytosol"/>
    <property type="evidence" value="ECO:0007669"/>
    <property type="project" value="TreeGrafter"/>
</dbReference>
<dbReference type="InterPro" id="IPR027417">
    <property type="entry name" value="P-loop_NTPase"/>
</dbReference>
<keyword evidence="3" id="KW-0238">DNA-binding</keyword>
<dbReference type="Gene3D" id="3.40.50.300">
    <property type="entry name" value="P-loop containing nucleotide triphosphate hydrolases"/>
    <property type="match status" value="1"/>
</dbReference>
<evidence type="ECO:0000256" key="2">
    <source>
        <dbReference type="ARBA" id="ARBA00022840"/>
    </source>
</evidence>
<evidence type="ECO:0000256" key="4">
    <source>
        <dbReference type="SAM" id="Phobius"/>
    </source>
</evidence>
<reference evidence="6 7" key="1">
    <citation type="submission" date="2018-08" db="EMBL/GenBank/DDBJ databases">
        <title>Murine metabolic-syndrome-specific gut microbial biobank.</title>
        <authorList>
            <person name="Liu C."/>
        </authorList>
    </citation>
    <scope>NUCLEOTIDE SEQUENCE [LARGE SCALE GENOMIC DNA]</scope>
    <source>
        <strain evidence="6 7">583</strain>
    </source>
</reference>
<dbReference type="OrthoDB" id="9802448at2"/>
<dbReference type="InterPro" id="IPR045076">
    <property type="entry name" value="MutS"/>
</dbReference>
<dbReference type="GO" id="GO:0140664">
    <property type="term" value="F:ATP-dependent DNA damage sensor activity"/>
    <property type="evidence" value="ECO:0007669"/>
    <property type="project" value="InterPro"/>
</dbReference>
<keyword evidence="1" id="KW-0547">Nucleotide-binding</keyword>
<evidence type="ECO:0000256" key="1">
    <source>
        <dbReference type="ARBA" id="ARBA00022741"/>
    </source>
</evidence>
<evidence type="ECO:0000313" key="6">
    <source>
        <dbReference type="EMBL" id="NBI05514.1"/>
    </source>
</evidence>
<feature type="domain" description="DNA mismatch repair proteins mutS family" evidence="5">
    <location>
        <begin position="333"/>
        <end position="517"/>
    </location>
</feature>
<dbReference type="SUPFAM" id="SSF48334">
    <property type="entry name" value="DNA repair protein MutS, domain III"/>
    <property type="match status" value="1"/>
</dbReference>
<protein>
    <submittedName>
        <fullName evidence="6">DNA mismatch repair protein MutS</fullName>
    </submittedName>
</protein>
<keyword evidence="4" id="KW-0472">Membrane</keyword>
<dbReference type="Pfam" id="PF00488">
    <property type="entry name" value="MutS_V"/>
    <property type="match status" value="1"/>
</dbReference>
<keyword evidence="4" id="KW-1133">Transmembrane helix</keyword>
<dbReference type="PANTHER" id="PTHR11361">
    <property type="entry name" value="DNA MISMATCH REPAIR PROTEIN MUTS FAMILY MEMBER"/>
    <property type="match status" value="1"/>
</dbReference>
<dbReference type="GO" id="GO:0006298">
    <property type="term" value="P:mismatch repair"/>
    <property type="evidence" value="ECO:0007669"/>
    <property type="project" value="InterPro"/>
</dbReference>
<dbReference type="GO" id="GO:0005524">
    <property type="term" value="F:ATP binding"/>
    <property type="evidence" value="ECO:0007669"/>
    <property type="project" value="UniProtKB-KW"/>
</dbReference>
<dbReference type="EMBL" id="QXXA01000003">
    <property type="protein sequence ID" value="NBI05514.1"/>
    <property type="molecule type" value="Genomic_DNA"/>
</dbReference>
<keyword evidence="7" id="KW-1185">Reference proteome</keyword>
<dbReference type="SUPFAM" id="SSF52540">
    <property type="entry name" value="P-loop containing nucleoside triphosphate hydrolases"/>
    <property type="match status" value="1"/>
</dbReference>
<keyword evidence="4" id="KW-0812">Transmembrane</keyword>
<dbReference type="SMART" id="SM00534">
    <property type="entry name" value="MUTSac"/>
    <property type="match status" value="1"/>
</dbReference>
<dbReference type="Gene3D" id="1.10.1420.10">
    <property type="match status" value="1"/>
</dbReference>
<dbReference type="PANTHER" id="PTHR11361:SF152">
    <property type="entry name" value="DNA MISMATCH REPAIR PROTEIN"/>
    <property type="match status" value="1"/>
</dbReference>
<feature type="transmembrane region" description="Helical" evidence="4">
    <location>
        <begin position="135"/>
        <end position="155"/>
    </location>
</feature>
<dbReference type="InterPro" id="IPR000432">
    <property type="entry name" value="DNA_mismatch_repair_MutS_C"/>
</dbReference>
<dbReference type="Proteomes" id="UP000467132">
    <property type="component" value="Unassembled WGS sequence"/>
</dbReference>
<evidence type="ECO:0000256" key="3">
    <source>
        <dbReference type="ARBA" id="ARBA00023125"/>
    </source>
</evidence>
<comment type="caution">
    <text evidence="6">The sequence shown here is derived from an EMBL/GenBank/DDBJ whole genome shotgun (WGS) entry which is preliminary data.</text>
</comment>
<gene>
    <name evidence="6" type="ORF">D3Z33_01445</name>
</gene>
<dbReference type="InterPro" id="IPR007696">
    <property type="entry name" value="DNA_mismatch_repair_MutS_core"/>
</dbReference>
<dbReference type="GO" id="GO:0030983">
    <property type="term" value="F:mismatched DNA binding"/>
    <property type="evidence" value="ECO:0007669"/>
    <property type="project" value="InterPro"/>
</dbReference>
<sequence length="520" mass="60691">MIKKIKNIFKKKKKLTYNINRKRNFKTIELMFNSIKKENDFVDHSTWADLNMNKVYSNIDRTLTTPGEQKLYSILREPLYDKEKLEKRGEVISIFDRYNDFRRDVHEELNRIERTDDDIIYILKEGLETNFIMKIIYNLFTIFSVLSIVSIFLIPNFRSNAILILGVISSLNMFLHYSAGRKIGDKIETIEYTGNMIKVSGSLLNVLENRLPNYCEKINRLYKTTRKIGKKSKMITTVEGLDVFADYINILFLVKERNYFSIVDQVEKYNKEIIELYNLIGEIDAYVSISLYRDNLEYYTIPKFTYEKRVMKSKDVIHPLLEDPIPNDVNFEKGGMVLTGSNMSGKSTFLRIIGVNVILSQTIYTVLAKEYISSFYRVVSSISLQDNIGEGKSYYFAEAEAILRMINSTESEVTTLALIDEIFKGTNPVERINAAAEILNYIDKQNAFTVVATHDLNLIPLIHNYIRYYFMENMTDEGMEFDYKLRKGISPTRNAVKILKFIGYPKDLLENIDKRLEKIE</sequence>
<evidence type="ECO:0000313" key="7">
    <source>
        <dbReference type="Proteomes" id="UP000467132"/>
    </source>
</evidence>
<name>A0A845QU05_9CLOT</name>
<dbReference type="RefSeq" id="WP_160196026.1">
    <property type="nucleotide sequence ID" value="NZ_QXXA01000003.1"/>
</dbReference>
<organism evidence="6 7">
    <name type="scientific">Senegalia massiliensis</name>
    <dbReference type="NCBI Taxonomy" id="1720316"/>
    <lineage>
        <taxon>Bacteria</taxon>
        <taxon>Bacillati</taxon>
        <taxon>Bacillota</taxon>
        <taxon>Clostridia</taxon>
        <taxon>Eubacteriales</taxon>
        <taxon>Clostridiaceae</taxon>
        <taxon>Senegalia</taxon>
    </lineage>
</organism>
<dbReference type="AlphaFoldDB" id="A0A845QU05"/>
<keyword evidence="2" id="KW-0067">ATP-binding</keyword>
<dbReference type="Pfam" id="PF05192">
    <property type="entry name" value="MutS_III"/>
    <property type="match status" value="1"/>
</dbReference>